<dbReference type="InterPro" id="IPR002123">
    <property type="entry name" value="Plipid/glycerol_acylTrfase"/>
</dbReference>
<dbReference type="CDD" id="cd06551">
    <property type="entry name" value="LPLAT"/>
    <property type="match status" value="1"/>
</dbReference>
<dbReference type="SMART" id="SM00563">
    <property type="entry name" value="PlsC"/>
    <property type="match status" value="1"/>
</dbReference>
<protein>
    <submittedName>
        <fullName evidence="2">Lysophospholipid acyltransferase family protein</fullName>
    </submittedName>
</protein>
<evidence type="ECO:0000259" key="1">
    <source>
        <dbReference type="SMART" id="SM00563"/>
    </source>
</evidence>
<name>A0ABP3R039_9PROT</name>
<dbReference type="SUPFAM" id="SSF69593">
    <property type="entry name" value="Glycerol-3-phosphate (1)-acyltransferase"/>
    <property type="match status" value="1"/>
</dbReference>
<keyword evidence="2" id="KW-0012">Acyltransferase</keyword>
<proteinExistence type="predicted"/>
<dbReference type="GO" id="GO:0016746">
    <property type="term" value="F:acyltransferase activity"/>
    <property type="evidence" value="ECO:0007669"/>
    <property type="project" value="UniProtKB-KW"/>
</dbReference>
<comment type="caution">
    <text evidence="2">The sequence shown here is derived from an EMBL/GenBank/DDBJ whole genome shotgun (WGS) entry which is preliminary data.</text>
</comment>
<gene>
    <name evidence="2" type="ORF">GCM10009416_40710</name>
</gene>
<feature type="domain" description="Phospholipid/glycerol acyltransferase" evidence="1">
    <location>
        <begin position="57"/>
        <end position="175"/>
    </location>
</feature>
<dbReference type="EMBL" id="BAAAFZ010000067">
    <property type="protein sequence ID" value="GAA0598391.1"/>
    <property type="molecule type" value="Genomic_DNA"/>
</dbReference>
<evidence type="ECO:0000313" key="3">
    <source>
        <dbReference type="Proteomes" id="UP001501588"/>
    </source>
</evidence>
<evidence type="ECO:0000313" key="2">
    <source>
        <dbReference type="EMBL" id="GAA0598391.1"/>
    </source>
</evidence>
<accession>A0ABP3R039</accession>
<keyword evidence="3" id="KW-1185">Reference proteome</keyword>
<reference evidence="3" key="1">
    <citation type="journal article" date="2019" name="Int. J. Syst. Evol. Microbiol.">
        <title>The Global Catalogue of Microorganisms (GCM) 10K type strain sequencing project: providing services to taxonomists for standard genome sequencing and annotation.</title>
        <authorList>
            <consortium name="The Broad Institute Genomics Platform"/>
            <consortium name="The Broad Institute Genome Sequencing Center for Infectious Disease"/>
            <person name="Wu L."/>
            <person name="Ma J."/>
        </authorList>
    </citation>
    <scope>NUCLEOTIDE SEQUENCE [LARGE SCALE GENOMIC DNA]</scope>
    <source>
        <strain evidence="3">JCM 9933</strain>
    </source>
</reference>
<keyword evidence="2" id="KW-0808">Transferase</keyword>
<organism evidence="2 3">
    <name type="scientific">Craurococcus roseus</name>
    <dbReference type="NCBI Taxonomy" id="77585"/>
    <lineage>
        <taxon>Bacteria</taxon>
        <taxon>Pseudomonadati</taxon>
        <taxon>Pseudomonadota</taxon>
        <taxon>Alphaproteobacteria</taxon>
        <taxon>Acetobacterales</taxon>
        <taxon>Acetobacteraceae</taxon>
        <taxon>Craurococcus</taxon>
    </lineage>
</organism>
<sequence length="271" mass="30025">MAPRASIAGAPSPMALRSPRHLAFFDRVFTRFARRHLRAVRLARWGRPDLPAGDGPVVVFANHPSWWDGMAVMLLWRRLLADRELYVPMDAEALGRYGFMRRLGVFGVEPGARGAAGFLRVAAEVLSEPRRLLWINAPGRFSDARERPVPIAPGMSRLPELAPAGTFLPLALEYTFWNERAPEMLAAFGDPIPAADLLAEGRDARAERMSAALAATMDRLAADSIARDPALFETLLEGRRGMGGVWQAWRRAGALLRGRRFDPRHDQRAGA</sequence>
<dbReference type="Pfam" id="PF01553">
    <property type="entry name" value="Acyltransferase"/>
    <property type="match status" value="1"/>
</dbReference>
<dbReference type="Proteomes" id="UP001501588">
    <property type="component" value="Unassembled WGS sequence"/>
</dbReference>
<dbReference type="RefSeq" id="WP_343897241.1">
    <property type="nucleotide sequence ID" value="NZ_BAAAFZ010000067.1"/>
</dbReference>